<dbReference type="Proteomes" id="UP000199203">
    <property type="component" value="Unassembled WGS sequence"/>
</dbReference>
<feature type="transmembrane region" description="Helical" evidence="4">
    <location>
        <begin position="1981"/>
        <end position="2003"/>
    </location>
</feature>
<dbReference type="InterPro" id="IPR050708">
    <property type="entry name" value="T6SS_VgrG/RHS"/>
</dbReference>
<evidence type="ECO:0000256" key="3">
    <source>
        <dbReference type="ARBA" id="ARBA00023026"/>
    </source>
</evidence>
<feature type="transmembrane region" description="Helical" evidence="4">
    <location>
        <begin position="1945"/>
        <end position="1969"/>
    </location>
</feature>
<evidence type="ECO:0000313" key="5">
    <source>
        <dbReference type="EMBL" id="SDF50744.1"/>
    </source>
</evidence>
<keyword evidence="6" id="KW-1185">Reference proteome</keyword>
<dbReference type="RefSeq" id="WP_175487152.1">
    <property type="nucleotide sequence ID" value="NZ_FNBH01000002.1"/>
</dbReference>
<evidence type="ECO:0000256" key="4">
    <source>
        <dbReference type="SAM" id="Phobius"/>
    </source>
</evidence>
<keyword evidence="3" id="KW-0843">Virulence</keyword>
<reference evidence="6" key="1">
    <citation type="submission" date="2016-10" db="EMBL/GenBank/DDBJ databases">
        <authorList>
            <person name="Varghese N."/>
            <person name="Submissions S."/>
        </authorList>
    </citation>
    <scope>NUCLEOTIDE SEQUENCE [LARGE SCALE GENOMIC DNA]</scope>
    <source>
        <strain evidence="6">DSM 19684</strain>
    </source>
</reference>
<evidence type="ECO:0000256" key="1">
    <source>
        <dbReference type="ARBA" id="ARBA00004613"/>
    </source>
</evidence>
<feature type="transmembrane region" description="Helical" evidence="4">
    <location>
        <begin position="2081"/>
        <end position="2100"/>
    </location>
</feature>
<dbReference type="GO" id="GO:0005737">
    <property type="term" value="C:cytoplasm"/>
    <property type="evidence" value="ECO:0007669"/>
    <property type="project" value="InterPro"/>
</dbReference>
<dbReference type="PANTHER" id="PTHR32305">
    <property type="match status" value="1"/>
</dbReference>
<keyword evidence="2" id="KW-0964">Secreted</keyword>
<evidence type="ECO:0000256" key="2">
    <source>
        <dbReference type="ARBA" id="ARBA00022525"/>
    </source>
</evidence>
<proteinExistence type="predicted"/>
<name>A0A1G7LMZ6_9FLAO</name>
<dbReference type="PANTHER" id="PTHR32305:SF15">
    <property type="entry name" value="PROTEIN RHSA-RELATED"/>
    <property type="match status" value="1"/>
</dbReference>
<dbReference type="NCBIfam" id="TIGR03696">
    <property type="entry name" value="Rhs_assc_core"/>
    <property type="match status" value="1"/>
</dbReference>
<dbReference type="STRING" id="454006.SAMN05421825_1547"/>
<sequence>MRSSLSIIFFFVSVILFSQTLTEIPLEYDTSGYAENNQTGGQNIISATNLTDPLAPTVNAEMNVNESGALTYMLPIELLKGVNSFQPNIALSYNSQSGNGQAGWGWNIVGLSTINRGGKSKEVDGVTRGPQFNDSDPFYLDGQRLLKITDNEYVTEIFSKIKITKQTAGEYQFIVKYTDGRIAKYKELVTGQYYISTIVDALDNQIHYTYEVANNVPVLTKISYGGANVATDKFYVNFLYKARRYNIKIFRNEIEFINSRILYEINTGSIYNALYRKYSLVHDYISENSIERVVEVDVENDEGAMLKPLIFKYNVTNAAKITLGQGSNGFPLGIGYYNNPRPQDVVGLGSATVGNFTGKNLEAVYQVKLRNGSYGVQSSRSQRFPNLSTSSSSTFYSGKTLGKIGQIKDNDQLITVKVNYLDNANTDNEYDSVNDNLRDEVNFITQDLKTGEQITVKYILKGGLISRENFHANDDPYSDPDGGTPHNPSYIYRRDTSERTLVSGDFNNDGLIDFLVYETANFNRPAKLYFLEVGKKTPVADINQIPVSLGNLSIENKDVYPIEMDGDGISELMVVSKYSWKYDVYKIDFQQNTLTALLTDQTLSHFGNDTPIYFGDFNGDGLTDFLTPQRVYEIPKDEDSSGTKIGAVFYNIEHDNLLWWKYTSNGKQFLKAEENYTEQKIFYLKPSQNNVIKRSTFWQKFWDGQPDEYAYTRYATQNIIITDFDGDGRSDIMTLNKVGRAKYDADGRLAEVKVENLGNTFFFRPNFKCVNPNYPYNTVNYVLAPNQCAAPLVAMGLTVTEILTNTQGFSSSISNQVNLYLNKNLQGGTFTKKKSESVTNLVISPLSLVLSNTDFNRLNVYKSGFYIHDPVARFDTRITVNNESFLETQIQEVDNSSSVVQKVEYRNMAQAIDPDLLSWGIERDYYEELTYIFNPQQELKYPYYTHNSNGSYYMVNKVHTLFDNKILTKEYRFENGIQNLEGKGFLGFQKTYISDPYESTFSNGKYRVKDPVKAIFWNIQTKDPLMDNSVIKSTYGGIKKFFTENYSVNQKFKIGNQYIILSTQESSVDNLKKIFINKRYDFDPNDDFKLKFAYTDYNSIGSTKASYTYKPEFTSGDHYFYGKIETSENITYRDGLSFTTRETNNYFNNGLISEVYKYSNDPNAPPIITSYEYYNNGNLKKETLSVSGLSSQSTSYEYDDTQRYINKTTTPDGLSSVAVINALGRMSEETSSLGLKTYYTHDSWGNVAVITDYLGKKTTISKTGSGIAGGVYDLSKKREGGTESIITFDKFDREIQSKTQSTNGKWIVAKTEYDLFGRKIRFTEPYFEGETQQWNEIKYDELNRPTENKLYTGKVIKTCYEGMMVTVDDGYKKTSKTMDAMGNVIRQQDHGGIIGFSYFPNGALRETDYDGIKTTFEIDGWGNKTKITDPSAGIFEYRYDNLSRIIREENPKGYTLYTYDSLGRPETEKSYGKTAAENTAIEKTYTYNANTKLPEKITGTSNGKTFTYTTVYDQYFRIMGKVEQTPEFTYTTSSSIDAFGRTDIISSTIKLNSLNYTTPITLIKNIYDSNGILVQQNDPVTAKMVWHISDINARGQIKQMEYGNGHTITNSYRGSDNSLTDIRHVNNTTGISVVDIGYDYNMDKGILNSRNNRTFNKSEEYNYDKLNRLLTETLNGTLVNEYTYDPRGRMTSNSELGKYNYNTGDYKLQNIAFNTNGHSVNTQRGFASTTYNAFKSPLNITLAGKENLNFEYNILKSRYSMASTVTGVQKFYSSDFAVEIIKNGNRTEIINYLTGDPYSANYIKKTVLNGSSVVPNETACYFLHRDNIGSIVAITKAADGAVVEQRYFDAWGNIKALLNSSGSLITDSQQLSTYNYFIDRGYTGHEHLWKAGLINMNARLYDPILRKFLSADKLVSDPFNTQAYDRYSYVLNNPLLNVDLDGNEAISLGVAVIIAVGVAIFGKAIANMIQGIPFWYGMGKAATMGAIAGAVSFGIGSVATSAFGQLLTVGKAAFEAGMHAISSGLMSAADGGKFGSGFWSGLISSAMASSVQSLGINFGASTRNNVVYNSFGKDMMKATMIAVGGFSGGISSAIAGGSFWKGFQQGLITSGLNHVAHLGVAAIEKDKMQKFLEKNGIDPNAPATEETLIKLKEIFKSQYWDESVKWTEFANDQTMAEWSRDYLKVGYNEKGNLSTINKDGVFLDDADGITSPTSGKVLLSCGLLRYTNWKLALTFVHEQVHSMDFVSGLTSFFNRFGEIGSDAIEARAYMEVAKWNGGFVNAIGTNHITNSIGFLSVFSSMFRLY</sequence>
<gene>
    <name evidence="5" type="ORF">SAMN05421825_1547</name>
</gene>
<keyword evidence="4" id="KW-1133">Transmembrane helix</keyword>
<dbReference type="InterPro" id="IPR028994">
    <property type="entry name" value="Integrin_alpha_N"/>
</dbReference>
<accession>A0A1G7LMZ6</accession>
<keyword evidence="4" id="KW-0812">Transmembrane</keyword>
<feature type="transmembrane region" description="Helical" evidence="4">
    <location>
        <begin position="2038"/>
        <end position="2060"/>
    </location>
</feature>
<keyword evidence="4" id="KW-0472">Membrane</keyword>
<dbReference type="InterPro" id="IPR003284">
    <property type="entry name" value="Sal_SpvB"/>
</dbReference>
<dbReference type="Pfam" id="PF03534">
    <property type="entry name" value="SpvB"/>
    <property type="match status" value="1"/>
</dbReference>
<dbReference type="SUPFAM" id="SSF69318">
    <property type="entry name" value="Integrin alpha N-terminal domain"/>
    <property type="match status" value="1"/>
</dbReference>
<dbReference type="Gene3D" id="2.180.10.10">
    <property type="entry name" value="RHS repeat-associated core"/>
    <property type="match status" value="2"/>
</dbReference>
<evidence type="ECO:0000313" key="6">
    <source>
        <dbReference type="Proteomes" id="UP000199203"/>
    </source>
</evidence>
<dbReference type="InterPro" id="IPR022385">
    <property type="entry name" value="Rhs_assc_core"/>
</dbReference>
<protein>
    <submittedName>
        <fullName evidence="5">RHS repeat-associated core domain-containing protein</fullName>
    </submittedName>
</protein>
<dbReference type="EMBL" id="FNBH01000002">
    <property type="protein sequence ID" value="SDF50744.1"/>
    <property type="molecule type" value="Genomic_DNA"/>
</dbReference>
<dbReference type="GO" id="GO:0005576">
    <property type="term" value="C:extracellular region"/>
    <property type="evidence" value="ECO:0007669"/>
    <property type="project" value="UniProtKB-SubCell"/>
</dbReference>
<comment type="subcellular location">
    <subcellularLocation>
        <location evidence="1">Secreted</location>
    </subcellularLocation>
</comment>
<organism evidence="5 6">
    <name type="scientific">Epilithonimonas hungarica</name>
    <dbReference type="NCBI Taxonomy" id="454006"/>
    <lineage>
        <taxon>Bacteria</taxon>
        <taxon>Pseudomonadati</taxon>
        <taxon>Bacteroidota</taxon>
        <taxon>Flavobacteriia</taxon>
        <taxon>Flavobacteriales</taxon>
        <taxon>Weeksellaceae</taxon>
        <taxon>Chryseobacterium group</taxon>
        <taxon>Epilithonimonas</taxon>
    </lineage>
</organism>